<comment type="caution">
    <text evidence="2">The sequence shown here is derived from an EMBL/GenBank/DDBJ whole genome shotgun (WGS) entry which is preliminary data.</text>
</comment>
<dbReference type="PROSITE" id="PS51186">
    <property type="entry name" value="GNAT"/>
    <property type="match status" value="1"/>
</dbReference>
<dbReference type="Gene3D" id="3.40.630.30">
    <property type="match status" value="1"/>
</dbReference>
<evidence type="ECO:0000259" key="1">
    <source>
        <dbReference type="PROSITE" id="PS51186"/>
    </source>
</evidence>
<reference evidence="2" key="1">
    <citation type="submission" date="2020-10" db="EMBL/GenBank/DDBJ databases">
        <authorList>
            <person name="Gilroy R."/>
        </authorList>
    </citation>
    <scope>NUCLEOTIDE SEQUENCE</scope>
    <source>
        <strain evidence="2">CHK180-2868</strain>
    </source>
</reference>
<dbReference type="SUPFAM" id="SSF55729">
    <property type="entry name" value="Acyl-CoA N-acyltransferases (Nat)"/>
    <property type="match status" value="1"/>
</dbReference>
<reference evidence="2" key="2">
    <citation type="journal article" date="2021" name="PeerJ">
        <title>Extensive microbial diversity within the chicken gut microbiome revealed by metagenomics and culture.</title>
        <authorList>
            <person name="Gilroy R."/>
            <person name="Ravi A."/>
            <person name="Getino M."/>
            <person name="Pursley I."/>
            <person name="Horton D.L."/>
            <person name="Alikhan N.F."/>
            <person name="Baker D."/>
            <person name="Gharbi K."/>
            <person name="Hall N."/>
            <person name="Watson M."/>
            <person name="Adriaenssens E.M."/>
            <person name="Foster-Nyarko E."/>
            <person name="Jarju S."/>
            <person name="Secka A."/>
            <person name="Antonio M."/>
            <person name="Oren A."/>
            <person name="Chaudhuri R.R."/>
            <person name="La Ragione R."/>
            <person name="Hildebrand F."/>
            <person name="Pallen M.J."/>
        </authorList>
    </citation>
    <scope>NUCLEOTIDE SEQUENCE</scope>
    <source>
        <strain evidence="2">CHK180-2868</strain>
    </source>
</reference>
<feature type="domain" description="N-acetyltransferase" evidence="1">
    <location>
        <begin position="2"/>
        <end position="170"/>
    </location>
</feature>
<organism evidence="2 3">
    <name type="scientific">Candidatus Copromonas faecavium</name>
    <name type="common">nom. illeg.</name>
    <dbReference type="NCBI Taxonomy" id="2840740"/>
    <lineage>
        <taxon>Bacteria</taxon>
        <taxon>Bacillati</taxon>
        <taxon>Bacillota</taxon>
        <taxon>Clostridia</taxon>
        <taxon>Lachnospirales</taxon>
        <taxon>Lachnospiraceae</taxon>
        <taxon>Candidatus Copromonas (nom. illeg.)</taxon>
    </lineage>
</organism>
<proteinExistence type="predicted"/>
<sequence>MIRLRPYKPSDAWPLLRWWDGRPAEEFVKWSAGRFSYPLTIEQLDGYFEEWCLKREDGWPMTALGPDGKPVGHFLMRSADYEKKSVRVGLIVTDPQIRGAGCGTQMMRLALQYAFETLGMERVTLTVFENNPAARACYQAAGFRKKTYLPEYWKEDGEAFGAYEMEARAENEGTR</sequence>
<dbReference type="AlphaFoldDB" id="A0A9D1A5W6"/>
<dbReference type="GO" id="GO:0016747">
    <property type="term" value="F:acyltransferase activity, transferring groups other than amino-acyl groups"/>
    <property type="evidence" value="ECO:0007669"/>
    <property type="project" value="InterPro"/>
</dbReference>
<evidence type="ECO:0000313" key="2">
    <source>
        <dbReference type="EMBL" id="HIR06187.1"/>
    </source>
</evidence>
<gene>
    <name evidence="2" type="ORF">IAB28_09530</name>
</gene>
<dbReference type="Pfam" id="PF13302">
    <property type="entry name" value="Acetyltransf_3"/>
    <property type="match status" value="1"/>
</dbReference>
<evidence type="ECO:0000313" key="3">
    <source>
        <dbReference type="Proteomes" id="UP000824250"/>
    </source>
</evidence>
<dbReference type="InterPro" id="IPR016181">
    <property type="entry name" value="Acyl_CoA_acyltransferase"/>
</dbReference>
<dbReference type="PANTHER" id="PTHR43415">
    <property type="entry name" value="SPERMIDINE N(1)-ACETYLTRANSFERASE"/>
    <property type="match status" value="1"/>
</dbReference>
<dbReference type="InterPro" id="IPR000182">
    <property type="entry name" value="GNAT_dom"/>
</dbReference>
<dbReference type="EMBL" id="DVGC01000057">
    <property type="protein sequence ID" value="HIR06187.1"/>
    <property type="molecule type" value="Genomic_DNA"/>
</dbReference>
<name>A0A9D1A5W6_9FIRM</name>
<dbReference type="PANTHER" id="PTHR43415:SF3">
    <property type="entry name" value="GNAT-FAMILY ACETYLTRANSFERASE"/>
    <property type="match status" value="1"/>
</dbReference>
<dbReference type="CDD" id="cd04301">
    <property type="entry name" value="NAT_SF"/>
    <property type="match status" value="1"/>
</dbReference>
<dbReference type="Proteomes" id="UP000824250">
    <property type="component" value="Unassembled WGS sequence"/>
</dbReference>
<protein>
    <submittedName>
        <fullName evidence="2">GNAT family N-acetyltransferase</fullName>
    </submittedName>
</protein>
<accession>A0A9D1A5W6</accession>